<dbReference type="InterPro" id="IPR027417">
    <property type="entry name" value="P-loop_NTPase"/>
</dbReference>
<keyword evidence="3" id="KW-1185">Reference proteome</keyword>
<feature type="compositionally biased region" description="Low complexity" evidence="1">
    <location>
        <begin position="10"/>
        <end position="21"/>
    </location>
</feature>
<dbReference type="EMBL" id="JBBPBK010000011">
    <property type="protein sequence ID" value="KAK9275163.1"/>
    <property type="molecule type" value="Genomic_DNA"/>
</dbReference>
<dbReference type="InterPro" id="IPR008921">
    <property type="entry name" value="DNA_pol3_clamp-load_cplx_C"/>
</dbReference>
<name>A0AAP0RCI3_LIQFO</name>
<dbReference type="SUPFAM" id="SSF48019">
    <property type="entry name" value="post-AAA+ oligomerization domain-like"/>
    <property type="match status" value="1"/>
</dbReference>
<dbReference type="PANTHER" id="PTHR11669:SF52">
    <property type="entry name" value="OS10G0574500 PROTEIN"/>
    <property type="match status" value="1"/>
</dbReference>
<dbReference type="Proteomes" id="UP001415857">
    <property type="component" value="Unassembled WGS sequence"/>
</dbReference>
<dbReference type="PANTHER" id="PTHR11669">
    <property type="entry name" value="REPLICATION FACTOR C / DNA POLYMERASE III GAMMA-TAU SUBUNIT"/>
    <property type="match status" value="1"/>
</dbReference>
<evidence type="ECO:0000313" key="2">
    <source>
        <dbReference type="EMBL" id="KAK9275163.1"/>
    </source>
</evidence>
<dbReference type="GO" id="GO:0003677">
    <property type="term" value="F:DNA binding"/>
    <property type="evidence" value="ECO:0007669"/>
    <property type="project" value="InterPro"/>
</dbReference>
<dbReference type="GO" id="GO:0003689">
    <property type="term" value="F:DNA clamp loader activity"/>
    <property type="evidence" value="ECO:0007669"/>
    <property type="project" value="TreeGrafter"/>
</dbReference>
<evidence type="ECO:0008006" key="4">
    <source>
        <dbReference type="Google" id="ProtNLM"/>
    </source>
</evidence>
<evidence type="ECO:0000256" key="1">
    <source>
        <dbReference type="SAM" id="MobiDB-lite"/>
    </source>
</evidence>
<comment type="caution">
    <text evidence="2">The sequence shown here is derived from an EMBL/GenBank/DDBJ whole genome shotgun (WGS) entry which is preliminary data.</text>
</comment>
<evidence type="ECO:0000313" key="3">
    <source>
        <dbReference type="Proteomes" id="UP001415857"/>
    </source>
</evidence>
<protein>
    <recommendedName>
        <fullName evidence="4">Replication factor C subunit 3</fullName>
    </recommendedName>
</protein>
<dbReference type="InterPro" id="IPR050238">
    <property type="entry name" value="DNA_Rep/Repair_Clamp_Loader"/>
</dbReference>
<dbReference type="AlphaFoldDB" id="A0AAP0RCI3"/>
<dbReference type="GO" id="GO:0005634">
    <property type="term" value="C:nucleus"/>
    <property type="evidence" value="ECO:0007669"/>
    <property type="project" value="TreeGrafter"/>
</dbReference>
<feature type="region of interest" description="Disordered" evidence="1">
    <location>
        <begin position="1"/>
        <end position="28"/>
    </location>
</feature>
<proteinExistence type="predicted"/>
<gene>
    <name evidence="2" type="ORF">L1049_022422</name>
</gene>
<dbReference type="Gene3D" id="1.20.272.10">
    <property type="match status" value="1"/>
</dbReference>
<dbReference type="Gene3D" id="3.40.50.300">
    <property type="entry name" value="P-loop containing nucleotide triphosphate hydrolases"/>
    <property type="match status" value="2"/>
</dbReference>
<sequence length="438" mass="50317">MPKLDPDPFSPWSSSSEPNISESDHPQPIFSSMCWWTGRASKTRKSSSKHSDLTEESLNEFNRRNDPEYHRWTSDPYIKGLTAESSLYITRLRLSGWKARSSCFEDKRSSEAAALATMEPSSCPSATARPSSLLVDMEEMHGEKNQEFNWASKYQPKALKDFICHQEKAEMLCSLVSNGDLSHYIFEGPPGVGKRTMVMAFLRECFGPVKLEYAIMELMKKTYSSNLLNQNNMQINHTNHKAIVLYGAEKLSRNAQLYIRSLSDSYSSHNKVIFCCSDISKLQHLWSLCTVIELLPPSNMEIVEVLKFIAKKEDIQLPYQLAKTIALRSRHSLQQAIRSFEATSITGQCCSCNYPFNENEVIIMTGWEEELAKIAKDMIKEQSPKQLYNIKEKLIFLRKYNISPDFIFMTLVKELKRHLNDEFQSKIDALYLEYNADV</sequence>
<organism evidence="2 3">
    <name type="scientific">Liquidambar formosana</name>
    <name type="common">Formosan gum</name>
    <dbReference type="NCBI Taxonomy" id="63359"/>
    <lineage>
        <taxon>Eukaryota</taxon>
        <taxon>Viridiplantae</taxon>
        <taxon>Streptophyta</taxon>
        <taxon>Embryophyta</taxon>
        <taxon>Tracheophyta</taxon>
        <taxon>Spermatophyta</taxon>
        <taxon>Magnoliopsida</taxon>
        <taxon>eudicotyledons</taxon>
        <taxon>Gunneridae</taxon>
        <taxon>Pentapetalae</taxon>
        <taxon>Saxifragales</taxon>
        <taxon>Altingiaceae</taxon>
        <taxon>Liquidambar</taxon>
    </lineage>
</organism>
<dbReference type="SUPFAM" id="SSF52540">
    <property type="entry name" value="P-loop containing nucleoside triphosphate hydrolases"/>
    <property type="match status" value="1"/>
</dbReference>
<reference evidence="2 3" key="1">
    <citation type="journal article" date="2024" name="Plant J.">
        <title>Genome sequences and population genomics reveal climatic adaptation and genomic divergence between two closely related sweetgum species.</title>
        <authorList>
            <person name="Xu W.Q."/>
            <person name="Ren C.Q."/>
            <person name="Zhang X.Y."/>
            <person name="Comes H.P."/>
            <person name="Liu X.H."/>
            <person name="Li Y.G."/>
            <person name="Kettle C.J."/>
            <person name="Jalonen R."/>
            <person name="Gaisberger H."/>
            <person name="Ma Y.Z."/>
            <person name="Qiu Y.X."/>
        </authorList>
    </citation>
    <scope>NUCLEOTIDE SEQUENCE [LARGE SCALE GENOMIC DNA]</scope>
    <source>
        <strain evidence="2">Hangzhou</strain>
    </source>
</reference>
<dbReference type="Gene3D" id="1.10.8.60">
    <property type="match status" value="1"/>
</dbReference>
<dbReference type="GO" id="GO:0006281">
    <property type="term" value="P:DNA repair"/>
    <property type="evidence" value="ECO:0007669"/>
    <property type="project" value="TreeGrafter"/>
</dbReference>
<dbReference type="GO" id="GO:0006261">
    <property type="term" value="P:DNA-templated DNA replication"/>
    <property type="evidence" value="ECO:0007669"/>
    <property type="project" value="TreeGrafter"/>
</dbReference>
<dbReference type="GO" id="GO:0005663">
    <property type="term" value="C:DNA replication factor C complex"/>
    <property type="evidence" value="ECO:0007669"/>
    <property type="project" value="TreeGrafter"/>
</dbReference>
<accession>A0AAP0RCI3</accession>